<dbReference type="PANTHER" id="PTHR31956:SF8">
    <property type="entry name" value="ACID PHOSPHATASE PHOA (AFU_ORTHOLOGUE AFUA_1G03570)"/>
    <property type="match status" value="1"/>
</dbReference>
<evidence type="ECO:0000313" key="4">
    <source>
        <dbReference type="Proteomes" id="UP000190312"/>
    </source>
</evidence>
<dbReference type="OrthoDB" id="5135119at2759"/>
<dbReference type="InterPro" id="IPR056599">
    <property type="entry name" value="AAA_lid_fung"/>
</dbReference>
<dbReference type="InterPro" id="IPR007312">
    <property type="entry name" value="Phosphoesterase"/>
</dbReference>
<keyword evidence="1" id="KW-0378">Hydrolase</keyword>
<name>A0A1S9DC06_ASPOZ</name>
<evidence type="ECO:0000256" key="1">
    <source>
        <dbReference type="ARBA" id="ARBA00022801"/>
    </source>
</evidence>
<dbReference type="PANTHER" id="PTHR31956">
    <property type="entry name" value="NON-SPECIFIC PHOSPHOLIPASE C4-RELATED"/>
    <property type="match status" value="1"/>
</dbReference>
<protein>
    <submittedName>
        <fullName evidence="3">Phosphoesterase</fullName>
    </submittedName>
</protein>
<dbReference type="Pfam" id="PF23232">
    <property type="entry name" value="AAA_lid_13"/>
    <property type="match status" value="1"/>
</dbReference>
<organism evidence="3 4">
    <name type="scientific">Aspergillus oryzae</name>
    <name type="common">Yellow koji mold</name>
    <dbReference type="NCBI Taxonomy" id="5062"/>
    <lineage>
        <taxon>Eukaryota</taxon>
        <taxon>Fungi</taxon>
        <taxon>Dikarya</taxon>
        <taxon>Ascomycota</taxon>
        <taxon>Pezizomycotina</taxon>
        <taxon>Eurotiomycetes</taxon>
        <taxon>Eurotiomycetidae</taxon>
        <taxon>Eurotiales</taxon>
        <taxon>Aspergillaceae</taxon>
        <taxon>Aspergillus</taxon>
        <taxon>Aspergillus subgen. Circumdati</taxon>
    </lineage>
</organism>
<dbReference type="eggNOG" id="ENOG502QSRP">
    <property type="taxonomic scope" value="Eukaryota"/>
</dbReference>
<feature type="domain" description="AAA+ ATPase lid" evidence="2">
    <location>
        <begin position="447"/>
        <end position="529"/>
    </location>
</feature>
<reference evidence="3 4" key="1">
    <citation type="submission" date="2016-10" db="EMBL/GenBank/DDBJ databases">
        <title>Genome sequencing of Aspergillus oryzae BCC7051.</title>
        <authorList>
            <person name="Thammarongtham C."/>
            <person name="Vorapreeda T."/>
            <person name="Nookaew I."/>
            <person name="Srisuk T."/>
            <person name="Land M."/>
            <person name="Jeennor S."/>
            <person name="Laoteng K."/>
        </authorList>
    </citation>
    <scope>NUCLEOTIDE SEQUENCE [LARGE SCALE GENOMIC DNA]</scope>
    <source>
        <strain evidence="3 4">BCC7051</strain>
    </source>
</reference>
<accession>A0A1S9DC06</accession>
<dbReference type="Proteomes" id="UP000190312">
    <property type="component" value="Unassembled WGS sequence"/>
</dbReference>
<dbReference type="InterPro" id="IPR017850">
    <property type="entry name" value="Alkaline_phosphatase_core_sf"/>
</dbReference>
<gene>
    <name evidence="3" type="ORF">OAory_01088400</name>
</gene>
<dbReference type="VEuPathDB" id="FungiDB:AO090011000115"/>
<dbReference type="AlphaFoldDB" id="A0A1S9DC06"/>
<dbReference type="Pfam" id="PF04185">
    <property type="entry name" value="Phosphoesterase"/>
    <property type="match status" value="1"/>
</dbReference>
<dbReference type="EMBL" id="MKZY01000007">
    <property type="protein sequence ID" value="OOO06637.1"/>
    <property type="molecule type" value="Genomic_DNA"/>
</dbReference>
<sequence>MPPSSLSKAANLKALLTRALTLNLPLYPDSPTPSGLSLSEIASAAATAVPESPVSNVPGLAFDRFYHLWMENTDFKVAAADENMQWLASQGILLTNYYGVTHPSMPNYCSSVGGDTWGMDHDNFVQMPSNISTVNTHTDDYVRRHNPLVLFDSVTNNDTRARQIKNFTTFEEDIKNKRLPQWAFITPNVTNDAHDTNITFGAKWERSWVADLLNNTYFMNNTLFLLTFDEDAYDGNNRVFSVLLGGAIPEHLRGTTDDTFYTHYSTIATVSANWGLPSLGRWDCGANIFEIVANKTGYVNYEVNTTNLRLNETYPGPEAIGWIGQYSPVWPVPVTDAQCSAGHGVLESVKAAFAESTPTYNYTSPYPWDAKNGYNADVTATRPTNGTVTNTTSDDEDVTLSNAAVLLDEADIFLEERSPADLQHNALVIQIKSATDIALSAPRPDGCQRIWNNFINRLDHSGVKAHIDKLKDKVDMLSAHELNGREIRNAIQTATLLPQFRGQTLGPRHLKEVIKVSNEFEQHLTDFHGHSSSERARVQGTRAD</sequence>
<dbReference type="Gene3D" id="3.40.720.10">
    <property type="entry name" value="Alkaline Phosphatase, subunit A"/>
    <property type="match status" value="1"/>
</dbReference>
<comment type="caution">
    <text evidence="3">The sequence shown here is derived from an EMBL/GenBank/DDBJ whole genome shotgun (WGS) entry which is preliminary data.</text>
</comment>
<dbReference type="GO" id="GO:0009395">
    <property type="term" value="P:phospholipid catabolic process"/>
    <property type="evidence" value="ECO:0007669"/>
    <property type="project" value="TreeGrafter"/>
</dbReference>
<evidence type="ECO:0000259" key="2">
    <source>
        <dbReference type="Pfam" id="PF23232"/>
    </source>
</evidence>
<proteinExistence type="predicted"/>
<dbReference type="GO" id="GO:0016788">
    <property type="term" value="F:hydrolase activity, acting on ester bonds"/>
    <property type="evidence" value="ECO:0007669"/>
    <property type="project" value="InterPro"/>
</dbReference>
<evidence type="ECO:0000313" key="3">
    <source>
        <dbReference type="EMBL" id="OOO06637.1"/>
    </source>
</evidence>